<dbReference type="SUPFAM" id="SSF161098">
    <property type="entry name" value="MetI-like"/>
    <property type="match status" value="1"/>
</dbReference>
<dbReference type="PROSITE" id="PS50928">
    <property type="entry name" value="ABC_TM1"/>
    <property type="match status" value="1"/>
</dbReference>
<evidence type="ECO:0000256" key="1">
    <source>
        <dbReference type="ARBA" id="ARBA00004651"/>
    </source>
</evidence>
<gene>
    <name evidence="9" type="ORF">METZ01_LOCUS408304</name>
</gene>
<evidence type="ECO:0000259" key="8">
    <source>
        <dbReference type="PROSITE" id="PS50928"/>
    </source>
</evidence>
<evidence type="ECO:0000256" key="2">
    <source>
        <dbReference type="ARBA" id="ARBA00022448"/>
    </source>
</evidence>
<dbReference type="GO" id="GO:0043190">
    <property type="term" value="C:ATP-binding cassette (ABC) transporter complex"/>
    <property type="evidence" value="ECO:0007669"/>
    <property type="project" value="InterPro"/>
</dbReference>
<dbReference type="AlphaFoldDB" id="A0A382WAE7"/>
<name>A0A382WAE7_9ZZZZ</name>
<keyword evidence="5 7" id="KW-1133">Transmembrane helix</keyword>
<dbReference type="GO" id="GO:0022857">
    <property type="term" value="F:transmembrane transporter activity"/>
    <property type="evidence" value="ECO:0007669"/>
    <property type="project" value="InterPro"/>
</dbReference>
<feature type="domain" description="ABC transmembrane type-1" evidence="8">
    <location>
        <begin position="230"/>
        <end position="279"/>
    </location>
</feature>
<feature type="transmembrane region" description="Helical" evidence="7">
    <location>
        <begin position="198"/>
        <end position="219"/>
    </location>
</feature>
<evidence type="ECO:0000256" key="3">
    <source>
        <dbReference type="ARBA" id="ARBA00022475"/>
    </source>
</evidence>
<keyword evidence="3" id="KW-1003">Cell membrane</keyword>
<feature type="transmembrane region" description="Helical" evidence="7">
    <location>
        <begin position="225"/>
        <end position="254"/>
    </location>
</feature>
<proteinExistence type="predicted"/>
<evidence type="ECO:0000256" key="7">
    <source>
        <dbReference type="SAM" id="Phobius"/>
    </source>
</evidence>
<feature type="transmembrane region" description="Helical" evidence="7">
    <location>
        <begin position="7"/>
        <end position="28"/>
    </location>
</feature>
<comment type="subcellular location">
    <subcellularLocation>
        <location evidence="1">Cell membrane</location>
        <topology evidence="1">Multi-pass membrane protein</topology>
    </subcellularLocation>
</comment>
<reference evidence="9" key="1">
    <citation type="submission" date="2018-05" db="EMBL/GenBank/DDBJ databases">
        <authorList>
            <person name="Lanie J.A."/>
            <person name="Ng W.-L."/>
            <person name="Kazmierczak K.M."/>
            <person name="Andrzejewski T.M."/>
            <person name="Davidsen T.M."/>
            <person name="Wayne K.J."/>
            <person name="Tettelin H."/>
            <person name="Glass J.I."/>
            <person name="Rusch D."/>
            <person name="Podicherti R."/>
            <person name="Tsui H.-C.T."/>
            <person name="Winkler M.E."/>
        </authorList>
    </citation>
    <scope>NUCLEOTIDE SEQUENCE</scope>
</reference>
<dbReference type="Gene3D" id="1.10.3720.10">
    <property type="entry name" value="MetI-like"/>
    <property type="match status" value="1"/>
</dbReference>
<keyword evidence="4 7" id="KW-0812">Transmembrane</keyword>
<evidence type="ECO:0000256" key="4">
    <source>
        <dbReference type="ARBA" id="ARBA00022692"/>
    </source>
</evidence>
<feature type="transmembrane region" description="Helical" evidence="7">
    <location>
        <begin position="170"/>
        <end position="186"/>
    </location>
</feature>
<dbReference type="EMBL" id="UINC01158098">
    <property type="protein sequence ID" value="SVD55450.1"/>
    <property type="molecule type" value="Genomic_DNA"/>
</dbReference>
<evidence type="ECO:0000256" key="6">
    <source>
        <dbReference type="ARBA" id="ARBA00023136"/>
    </source>
</evidence>
<evidence type="ECO:0000256" key="5">
    <source>
        <dbReference type="ARBA" id="ARBA00022989"/>
    </source>
</evidence>
<organism evidence="9">
    <name type="scientific">marine metagenome</name>
    <dbReference type="NCBI Taxonomy" id="408172"/>
    <lineage>
        <taxon>unclassified sequences</taxon>
        <taxon>metagenomes</taxon>
        <taxon>ecological metagenomes</taxon>
    </lineage>
</organism>
<feature type="non-terminal residue" evidence="9">
    <location>
        <position position="1"/>
    </location>
</feature>
<feature type="transmembrane region" description="Helical" evidence="7">
    <location>
        <begin position="119"/>
        <end position="135"/>
    </location>
</feature>
<evidence type="ECO:0000313" key="9">
    <source>
        <dbReference type="EMBL" id="SVD55450.1"/>
    </source>
</evidence>
<dbReference type="NCBIfam" id="TIGR01726">
    <property type="entry name" value="HEQRo_perm_3TM"/>
    <property type="match status" value="1"/>
</dbReference>
<accession>A0A382WAE7</accession>
<feature type="transmembrane region" description="Helical" evidence="7">
    <location>
        <begin position="56"/>
        <end position="75"/>
    </location>
</feature>
<protein>
    <recommendedName>
        <fullName evidence="8">ABC transmembrane type-1 domain-containing protein</fullName>
    </recommendedName>
</protein>
<feature type="non-terminal residue" evidence="9">
    <location>
        <position position="279"/>
    </location>
</feature>
<feature type="transmembrane region" description="Helical" evidence="7">
    <location>
        <begin position="147"/>
        <end position="164"/>
    </location>
</feature>
<dbReference type="InterPro" id="IPR035906">
    <property type="entry name" value="MetI-like_sf"/>
</dbReference>
<keyword evidence="6 7" id="KW-0472">Membrane</keyword>
<dbReference type="InterPro" id="IPR000515">
    <property type="entry name" value="MetI-like"/>
</dbReference>
<keyword evidence="2" id="KW-0813">Transport</keyword>
<dbReference type="InterPro" id="IPR010065">
    <property type="entry name" value="AA_ABC_transptr_permease_3TM"/>
</dbReference>
<feature type="transmembrane region" description="Helical" evidence="7">
    <location>
        <begin position="87"/>
        <end position="104"/>
    </location>
</feature>
<sequence length="279" mass="31109">PADEEKTISSLTLLSGAFLLAILSLWVVPYGHHSYLSTRTPRILAEPGTVAMTTKLPWTVMFILTICSYFLGSFIRDKIDETKSKAVLSATWLISPLFLLFLVLRDPDFDTGHLFSTDVPIFIFFSVLGSVLLLWLTKPEIGEKGRVISAVILFVGFGTFLFQMLMIVRILTLVLAFFALAAPTFSGQKPARIRYAKIWISTMVILCWLITAINTPSTAKVPGDFFIGGFAITLMIFFFTMVLAFPLGVLLALARTSKFPIFRMISTTFIEFIRGVPLI</sequence>